<evidence type="ECO:0000313" key="3">
    <source>
        <dbReference type="Proteomes" id="UP001433268"/>
    </source>
</evidence>
<keyword evidence="3" id="KW-1185">Reference proteome</keyword>
<sequence length="162" mass="18002">MAQRSPSPPSPPPRWGPLTGTPELMNVYNTGGDPASGLSPKSDSSAEEPENRLEDVKTYFTNAGLRFRKAIATGNHGGTLLFDQYEKRSDDGPTTPPVLEKSLVVKYALDTRDDASTNNDDDLSNEMFWLEKFVYAQHIIQLAPEYRKLCYDEQEGAGWISC</sequence>
<dbReference type="EMBL" id="JAQQWN010000004">
    <property type="protein sequence ID" value="KAK8087776.1"/>
    <property type="molecule type" value="Genomic_DNA"/>
</dbReference>
<evidence type="ECO:0000313" key="2">
    <source>
        <dbReference type="EMBL" id="KAK8087776.1"/>
    </source>
</evidence>
<proteinExistence type="predicted"/>
<dbReference type="GeneID" id="92040112"/>
<organism evidence="2 3">
    <name type="scientific">Apiospora hydei</name>
    <dbReference type="NCBI Taxonomy" id="1337664"/>
    <lineage>
        <taxon>Eukaryota</taxon>
        <taxon>Fungi</taxon>
        <taxon>Dikarya</taxon>
        <taxon>Ascomycota</taxon>
        <taxon>Pezizomycotina</taxon>
        <taxon>Sordariomycetes</taxon>
        <taxon>Xylariomycetidae</taxon>
        <taxon>Amphisphaeriales</taxon>
        <taxon>Apiosporaceae</taxon>
        <taxon>Apiospora</taxon>
    </lineage>
</organism>
<feature type="region of interest" description="Disordered" evidence="1">
    <location>
        <begin position="1"/>
        <end position="53"/>
    </location>
</feature>
<dbReference type="RefSeq" id="XP_066670670.1">
    <property type="nucleotide sequence ID" value="XM_066807052.1"/>
</dbReference>
<evidence type="ECO:0000256" key="1">
    <source>
        <dbReference type="SAM" id="MobiDB-lite"/>
    </source>
</evidence>
<dbReference type="Proteomes" id="UP001433268">
    <property type="component" value="Unassembled WGS sequence"/>
</dbReference>
<protein>
    <submittedName>
        <fullName evidence="2">Uncharacterized protein</fullName>
    </submittedName>
</protein>
<name>A0ABR1WX90_9PEZI</name>
<feature type="compositionally biased region" description="Pro residues" evidence="1">
    <location>
        <begin position="1"/>
        <end position="15"/>
    </location>
</feature>
<comment type="caution">
    <text evidence="2">The sequence shown here is derived from an EMBL/GenBank/DDBJ whole genome shotgun (WGS) entry which is preliminary data.</text>
</comment>
<accession>A0ABR1WX90</accession>
<gene>
    <name evidence="2" type="ORF">PG997_002737</name>
</gene>
<reference evidence="2 3" key="1">
    <citation type="submission" date="2023-01" db="EMBL/GenBank/DDBJ databases">
        <title>Analysis of 21 Apiospora genomes using comparative genomics revels a genus with tremendous synthesis potential of carbohydrate active enzymes and secondary metabolites.</title>
        <authorList>
            <person name="Sorensen T."/>
        </authorList>
    </citation>
    <scope>NUCLEOTIDE SEQUENCE [LARGE SCALE GENOMIC DNA]</scope>
    <source>
        <strain evidence="2 3">CBS 114990</strain>
    </source>
</reference>